<dbReference type="InterPro" id="IPR007421">
    <property type="entry name" value="Schlafen_AlbA_2_dom"/>
</dbReference>
<reference evidence="3 4" key="1">
    <citation type="submission" date="2024-06" db="EMBL/GenBank/DDBJ databases">
        <title>Genomic Encyclopedia of Type Strains, Phase IV (KMG-IV): sequencing the most valuable type-strain genomes for metagenomic binning, comparative biology and taxonomic classification.</title>
        <authorList>
            <person name="Goeker M."/>
        </authorList>
    </citation>
    <scope>NUCLEOTIDE SEQUENCE [LARGE SCALE GENOMIC DNA]</scope>
    <source>
        <strain evidence="3 4">DSM 21331</strain>
    </source>
</reference>
<dbReference type="Pfam" id="PF04326">
    <property type="entry name" value="SLFN_AlbA_2"/>
    <property type="match status" value="1"/>
</dbReference>
<evidence type="ECO:0000259" key="2">
    <source>
        <dbReference type="Pfam" id="PF04326"/>
    </source>
</evidence>
<feature type="region of interest" description="Disordered" evidence="1">
    <location>
        <begin position="32"/>
        <end position="53"/>
    </location>
</feature>
<evidence type="ECO:0000313" key="3">
    <source>
        <dbReference type="EMBL" id="MET3694424.1"/>
    </source>
</evidence>
<feature type="compositionally biased region" description="Basic and acidic residues" evidence="1">
    <location>
        <begin position="32"/>
        <end position="45"/>
    </location>
</feature>
<gene>
    <name evidence="3" type="ORF">ABID43_003986</name>
</gene>
<keyword evidence="4" id="KW-1185">Reference proteome</keyword>
<proteinExistence type="predicted"/>
<comment type="caution">
    <text evidence="3">The sequence shown here is derived from an EMBL/GenBank/DDBJ whole genome shotgun (WGS) entry which is preliminary data.</text>
</comment>
<accession>A0ABV2L9W4</accession>
<evidence type="ECO:0000256" key="1">
    <source>
        <dbReference type="SAM" id="MobiDB-lite"/>
    </source>
</evidence>
<dbReference type="InterPro" id="IPR038461">
    <property type="entry name" value="Schlafen_AlbA_2_dom_sf"/>
</dbReference>
<evidence type="ECO:0000313" key="4">
    <source>
        <dbReference type="Proteomes" id="UP001549145"/>
    </source>
</evidence>
<dbReference type="Proteomes" id="UP001549145">
    <property type="component" value="Unassembled WGS sequence"/>
</dbReference>
<feature type="domain" description="Schlafen AlbA-2" evidence="2">
    <location>
        <begin position="24"/>
        <end position="178"/>
    </location>
</feature>
<organism evidence="3 4">
    <name type="scientific">Methylobacterium goesingense</name>
    <dbReference type="NCBI Taxonomy" id="243690"/>
    <lineage>
        <taxon>Bacteria</taxon>
        <taxon>Pseudomonadati</taxon>
        <taxon>Pseudomonadota</taxon>
        <taxon>Alphaproteobacteria</taxon>
        <taxon>Hyphomicrobiales</taxon>
        <taxon>Methylobacteriaceae</taxon>
        <taxon>Methylobacterium</taxon>
    </lineage>
</organism>
<name>A0ABV2L9W4_9HYPH</name>
<dbReference type="EMBL" id="JBEPMM010000014">
    <property type="protein sequence ID" value="MET3694424.1"/>
    <property type="molecule type" value="Genomic_DNA"/>
</dbReference>
<dbReference type="RefSeq" id="WP_238280423.1">
    <property type="nucleotide sequence ID" value="NZ_BPQL01000085.1"/>
</dbReference>
<protein>
    <recommendedName>
        <fullName evidence="2">Schlafen AlbA-2 domain-containing protein</fullName>
    </recommendedName>
</protein>
<sequence length="448" mass="49255">MRGKPIELVEIEDLQQLIADGATEDRQLELKRDIPVSSEEQKSQARSDPNNIPADRSWISNKAIMPFGRDALAEEVVAFANASGGTLILGIDETDEAPPRAKCLNVLPDVAGLERRLRDALADCIEPRLPYVAVRGVVTEGNGGGVILIEVGASSSGPHWVKKTRKPTIRREDRCDTLTMPEVHDMVLRNSRSMSSVVSQTEAARKEFVEWFKYHLGDKSAERIANSHLETRVEEWLSSIGHAALGAQAVLVPHYDLAIPRLERLDGLLPPPDAIGIQLLNGIKKTHYIETYLYALSYQQKMLGGVTAIQDGGLRKSIKVYRDGRITVSFFQHRETRSCTCSADLIVTLAGFVLGLFDRLRRLSSYPSAPANLSIDICTRGHVGVGDYEGINLHGIYGKLPEHLEFPIYTVGESGDITLALQEVASDLMNAGGMAASHLPKVIWNDPH</sequence>
<dbReference type="Gene3D" id="3.30.950.30">
    <property type="entry name" value="Schlafen, AAA domain"/>
    <property type="match status" value="1"/>
</dbReference>